<name>A0A9Q1HL07_HOLLE</name>
<dbReference type="AlphaFoldDB" id="A0A9Q1HL07"/>
<dbReference type="Pfam" id="PF05729">
    <property type="entry name" value="NACHT"/>
    <property type="match status" value="1"/>
</dbReference>
<evidence type="ECO:0000259" key="1">
    <source>
        <dbReference type="Pfam" id="PF05729"/>
    </source>
</evidence>
<proteinExistence type="predicted"/>
<dbReference type="EMBL" id="JAIZAY010000001">
    <property type="protein sequence ID" value="KAJ8049033.1"/>
    <property type="molecule type" value="Genomic_DNA"/>
</dbReference>
<gene>
    <name evidence="2" type="ORF">HOLleu_01583</name>
</gene>
<evidence type="ECO:0000313" key="2">
    <source>
        <dbReference type="EMBL" id="KAJ8049033.1"/>
    </source>
</evidence>
<dbReference type="Gene3D" id="3.40.50.300">
    <property type="entry name" value="P-loop containing nucleotide triphosphate hydrolases"/>
    <property type="match status" value="1"/>
</dbReference>
<dbReference type="InterPro" id="IPR007111">
    <property type="entry name" value="NACHT_NTPase"/>
</dbReference>
<dbReference type="PANTHER" id="PTHR46312:SF2">
    <property type="entry name" value="NUCLEOTIDE-BINDING OLIGOMERIZATION DOMAIN-CONTAINING PROTEIN 2-LIKE"/>
    <property type="match status" value="1"/>
</dbReference>
<dbReference type="InterPro" id="IPR027417">
    <property type="entry name" value="P-loop_NTPase"/>
</dbReference>
<reference evidence="2" key="1">
    <citation type="submission" date="2021-10" db="EMBL/GenBank/DDBJ databases">
        <title>Tropical sea cucumber genome reveals ecological adaptation and Cuvierian tubules defense mechanism.</title>
        <authorList>
            <person name="Chen T."/>
        </authorList>
    </citation>
    <scope>NUCLEOTIDE SEQUENCE</scope>
    <source>
        <strain evidence="2">Nanhai2018</strain>
        <tissue evidence="2">Muscle</tissue>
    </source>
</reference>
<organism evidence="2 3">
    <name type="scientific">Holothuria leucospilota</name>
    <name type="common">Black long sea cucumber</name>
    <name type="synonym">Mertensiothuria leucospilota</name>
    <dbReference type="NCBI Taxonomy" id="206669"/>
    <lineage>
        <taxon>Eukaryota</taxon>
        <taxon>Metazoa</taxon>
        <taxon>Echinodermata</taxon>
        <taxon>Eleutherozoa</taxon>
        <taxon>Echinozoa</taxon>
        <taxon>Holothuroidea</taxon>
        <taxon>Aspidochirotacea</taxon>
        <taxon>Aspidochirotida</taxon>
        <taxon>Holothuriidae</taxon>
        <taxon>Holothuria</taxon>
    </lineage>
</organism>
<accession>A0A9Q1HL07</accession>
<dbReference type="OrthoDB" id="120976at2759"/>
<comment type="caution">
    <text evidence="2">The sequence shown here is derived from an EMBL/GenBank/DDBJ whole genome shotgun (WGS) entry which is preliminary data.</text>
</comment>
<sequence length="1125" mass="128565">MGIRELALASAPEANTGTFGVKKVHNMESKTSYGGARPKEKKQPAEKAPAGFGAFLSDIKNCFTKDDTRLLMTALEFKPAERDKVERSEDPCLLFVRSLKKQGMISRTDISLLIEKLHKCGLHGVAEDVDESFRRYKSRKKSQTSGPLEHEEGYSQFLLELESLIGSHSQKLATWFGYTPEVIDIISNTDTPGHVFVQAIDDRGEISPTDISKLIKALEHEIVGLGGVARKVKEAFGSRESRITSTSAADGISNLEPTIPTLTPVTTGYAQFRLKLESLLTREHAYKLAASFEYDAEKIENISESDNPTRGFVQLMDERGEIGPTDISKLITAMENEIEQGDVVVKVREAFELYGKFYEQFLLTLESLFTRPQAVSIAECFEYPPKKIDSIRKSDKPGRLLVQLMNEGDDITPTNIFKFISVLKHESVGLGDVVDKVNEAFDLQQKKTQFRKELREKYKNLCGGILPVPFLREKYDIEELFVESRMEFLEDKHGVGEVKAKWKEIQNHKMIFTDPQIKSKRRIIDGEPGYGKSTLALQITRDWCKGIAPMKDFELLILLRLRQLRNVKDVYAAIKKFLLPRDSKLTPADMVNILNSSFTIILLDGYDEYPDRGKNETDIDYIIKGDMFQNQEVVLMTRTSCLPQDHSYDTKRIRLTGFDDTVRFTYILNVVARGDSVKAEEIKQLIEKNQAASDLCKVPMFCVMISHMVQEHKTFQDLKTVTKFFSRVVACFHSHEQRRTEAKRTKGKGKRGHSKLNRIAFEALKGDTTNITWDEDDLRDKIGDDLYDEYVSIGILREEEVFDDETSDYVIETRFFHKLFTEWYAAHYLAEEAEHLTSADAEPTSNTKDQTLDTSNSQSAYSDYVRLLSSLDPIDVHYTYRFACGLNSNAALKIIKYLGENEVFDLYTLMCITEWMSKWGCNIEPITETATALCSRGFHLDGRYNGSLILQTSTVQLIEFASSRKVIPIKSLTLDNCLNVGCQGNLRVMPSYLYLPVINAILNYFRINDEGREITEEETNTILQYLAKCPGLKRVWFQYCLLPRYIEVTESMSVLKSRGVKVVWWSGLNRYLLDLDSGRWMDRWLPRPYLAALDGATPMTDEQYQLAVEETHKWREVRRKRLEEG</sequence>
<dbReference type="SUPFAM" id="SSF52540">
    <property type="entry name" value="P-loop containing nucleoside triphosphate hydrolases"/>
    <property type="match status" value="1"/>
</dbReference>
<feature type="domain" description="NACHT" evidence="1">
    <location>
        <begin position="523"/>
        <end position="669"/>
    </location>
</feature>
<evidence type="ECO:0000313" key="3">
    <source>
        <dbReference type="Proteomes" id="UP001152320"/>
    </source>
</evidence>
<dbReference type="Proteomes" id="UP001152320">
    <property type="component" value="Chromosome 1"/>
</dbReference>
<dbReference type="PANTHER" id="PTHR46312">
    <property type="entry name" value="NACHT DOMAIN-CONTAINING PROTEIN"/>
    <property type="match status" value="1"/>
</dbReference>
<protein>
    <submittedName>
        <fullName evidence="2">NLR family CARD domain-containing protein 4</fullName>
    </submittedName>
</protein>
<keyword evidence="3" id="KW-1185">Reference proteome</keyword>